<proteinExistence type="predicted"/>
<sequence>MLFTSMNTKQIQKGQTAWVEFINDHGSRTSEWAIISEVIANSNEGVIVKAMVKRSSFNSRITTNDFWIEKIGVFDKMIGDGQIEKIPTYRQSA</sequence>
<reference evidence="1 2" key="1">
    <citation type="submission" date="2022-05" db="EMBL/GenBank/DDBJ databases">
        <title>Diverse viruses of marine archaea discovered using metagenomics.</title>
        <authorList>
            <person name="Zhou Y."/>
        </authorList>
    </citation>
    <scope>NUCLEOTIDE SEQUENCE [LARGE SCALE GENOMIC DNA]</scope>
    <source>
        <strain evidence="1">YSH_174770</strain>
    </source>
</reference>
<name>A0A976UAN9_9CAUD</name>
<accession>A0A976UAN9</accession>
<evidence type="ECO:0000313" key="1">
    <source>
        <dbReference type="EMBL" id="UVF62403.1"/>
    </source>
</evidence>
<keyword evidence="2" id="KW-1185">Reference proteome</keyword>
<organism evidence="1 2">
    <name type="scientific">Nitrososphaeria virus YSH_174770</name>
    <dbReference type="NCBI Taxonomy" id="3071322"/>
    <lineage>
        <taxon>Viruses</taxon>
        <taxon>Duplodnaviria</taxon>
        <taxon>Heunggongvirae</taxon>
        <taxon>Uroviricota</taxon>
        <taxon>Caudoviricetes</taxon>
        <taxon>Juravirales</taxon>
        <taxon>Yangangviridae</taxon>
        <taxon>Senitvirus</taxon>
        <taxon>Senitvirus yangshanense</taxon>
    </lineage>
</organism>
<dbReference type="EMBL" id="ON649700">
    <property type="protein sequence ID" value="UVF62403.1"/>
    <property type="molecule type" value="Genomic_DNA"/>
</dbReference>
<protein>
    <submittedName>
        <fullName evidence="1">Uncharacterized protein</fullName>
    </submittedName>
</protein>
<evidence type="ECO:0000313" key="2">
    <source>
        <dbReference type="Proteomes" id="UP001157003"/>
    </source>
</evidence>
<dbReference type="Proteomes" id="UP001157003">
    <property type="component" value="Segment"/>
</dbReference>